<feature type="region of interest" description="Disordered" evidence="1">
    <location>
        <begin position="17"/>
        <end position="37"/>
    </location>
</feature>
<accession>A0A830HL09</accession>
<comment type="caution">
    <text evidence="2">The sequence shown here is derived from an EMBL/GenBank/DDBJ whole genome shotgun (WGS) entry which is preliminary data.</text>
</comment>
<protein>
    <submittedName>
        <fullName evidence="2">Uncharacterized protein</fullName>
    </submittedName>
</protein>
<evidence type="ECO:0000313" key="2">
    <source>
        <dbReference type="EMBL" id="GHP07562.1"/>
    </source>
</evidence>
<proteinExistence type="predicted"/>
<sequence length="320" mass="34588">MLRAELGPDAPLVTGDSFLSGEFPHEPGSPGTSSCGAQQGSPIAAACFAVVTRDIFMAADSHLCSVESPLGAARFSHDDGFLCSPDPGRVHTSFATLCSALHSINLEVQVAKCKAVFPPGVDPPAGIPSCPGLILHGIPAMGSATFCSSALALSLTRILTIFERVTDRLAGAHALHALWTVTRLSLAHMWDFTTAHCTPTETAHGSAQVDHALLKIVELILDSPLTGSDSLAHADLVVRRIRLPIRLRERIAMAHLRSSAELLLNRIEHLTLPSSQRKEHRDHRYNYSSSWHSAFDHLHQAHSHAERTRAARGSFFTRTF</sequence>
<dbReference type="Proteomes" id="UP000660262">
    <property type="component" value="Unassembled WGS sequence"/>
</dbReference>
<organism evidence="2 3">
    <name type="scientific">Pycnococcus provasolii</name>
    <dbReference type="NCBI Taxonomy" id="41880"/>
    <lineage>
        <taxon>Eukaryota</taxon>
        <taxon>Viridiplantae</taxon>
        <taxon>Chlorophyta</taxon>
        <taxon>Pseudoscourfieldiophyceae</taxon>
        <taxon>Pseudoscourfieldiales</taxon>
        <taxon>Pycnococcaceae</taxon>
        <taxon>Pycnococcus</taxon>
    </lineage>
</organism>
<name>A0A830HL09_9CHLO</name>
<evidence type="ECO:0000256" key="1">
    <source>
        <dbReference type="SAM" id="MobiDB-lite"/>
    </source>
</evidence>
<reference evidence="2" key="1">
    <citation type="submission" date="2020-10" db="EMBL/GenBank/DDBJ databases">
        <title>Unveiling of a novel bifunctional photoreceptor, Dualchrome1, isolated from a cosmopolitan green alga.</title>
        <authorList>
            <person name="Suzuki S."/>
            <person name="Kawachi M."/>
        </authorList>
    </citation>
    <scope>NUCLEOTIDE SEQUENCE</scope>
    <source>
        <strain evidence="2">NIES 2893</strain>
    </source>
</reference>
<keyword evidence="3" id="KW-1185">Reference proteome</keyword>
<dbReference type="EMBL" id="BNJQ01000017">
    <property type="protein sequence ID" value="GHP07562.1"/>
    <property type="molecule type" value="Genomic_DNA"/>
</dbReference>
<gene>
    <name evidence="2" type="ORF">PPROV_000630400</name>
</gene>
<dbReference type="AlphaFoldDB" id="A0A830HL09"/>
<evidence type="ECO:0000313" key="3">
    <source>
        <dbReference type="Proteomes" id="UP000660262"/>
    </source>
</evidence>